<feature type="transmembrane region" description="Helical" evidence="10">
    <location>
        <begin position="277"/>
        <end position="295"/>
    </location>
</feature>
<evidence type="ECO:0000256" key="5">
    <source>
        <dbReference type="ARBA" id="ARBA00022741"/>
    </source>
</evidence>
<evidence type="ECO:0000256" key="10">
    <source>
        <dbReference type="SAM" id="Phobius"/>
    </source>
</evidence>
<dbReference type="FunFam" id="1.20.1560.10:FF:000011">
    <property type="entry name" value="Multidrug ABC transporter ATP-binding protein"/>
    <property type="match status" value="1"/>
</dbReference>
<keyword evidence="3" id="KW-1003">Cell membrane</keyword>
<feature type="transmembrane region" description="Helical" evidence="10">
    <location>
        <begin position="179"/>
        <end position="201"/>
    </location>
</feature>
<dbReference type="Pfam" id="PF00005">
    <property type="entry name" value="ABC_tran"/>
    <property type="match status" value="1"/>
</dbReference>
<dbReference type="GeneID" id="97031184"/>
<dbReference type="Proteomes" id="UP000297454">
    <property type="component" value="Unassembled WGS sequence"/>
</dbReference>
<proteinExistence type="predicted"/>
<dbReference type="InterPro" id="IPR036640">
    <property type="entry name" value="ABC1_TM_sf"/>
</dbReference>
<accession>A0A4R9C335</accession>
<keyword evidence="7 10" id="KW-1133">Transmembrane helix</keyword>
<feature type="compositionally biased region" description="Low complexity" evidence="9">
    <location>
        <begin position="1"/>
        <end position="12"/>
    </location>
</feature>
<evidence type="ECO:0000256" key="9">
    <source>
        <dbReference type="SAM" id="MobiDB-lite"/>
    </source>
</evidence>
<dbReference type="Pfam" id="PF00664">
    <property type="entry name" value="ABC_membrane"/>
    <property type="match status" value="1"/>
</dbReference>
<name>A0A4R9C335_9FIRM</name>
<dbReference type="GO" id="GO:0016887">
    <property type="term" value="F:ATP hydrolysis activity"/>
    <property type="evidence" value="ECO:0007669"/>
    <property type="project" value="InterPro"/>
</dbReference>
<dbReference type="PANTHER" id="PTHR43394:SF1">
    <property type="entry name" value="ATP-BINDING CASSETTE SUB-FAMILY B MEMBER 10, MITOCHONDRIAL"/>
    <property type="match status" value="1"/>
</dbReference>
<keyword evidence="2" id="KW-0813">Transport</keyword>
<evidence type="ECO:0000256" key="6">
    <source>
        <dbReference type="ARBA" id="ARBA00022840"/>
    </source>
</evidence>
<dbReference type="AlphaFoldDB" id="A0A4R9C335"/>
<evidence type="ECO:0000256" key="3">
    <source>
        <dbReference type="ARBA" id="ARBA00022475"/>
    </source>
</evidence>
<dbReference type="InterPro" id="IPR017871">
    <property type="entry name" value="ABC_transporter-like_CS"/>
</dbReference>
<evidence type="ECO:0000256" key="2">
    <source>
        <dbReference type="ARBA" id="ARBA00022448"/>
    </source>
</evidence>
<evidence type="ECO:0000256" key="1">
    <source>
        <dbReference type="ARBA" id="ARBA00004651"/>
    </source>
</evidence>
<keyword evidence="6 13" id="KW-0067">ATP-binding</keyword>
<dbReference type="SMART" id="SM00382">
    <property type="entry name" value="AAA"/>
    <property type="match status" value="1"/>
</dbReference>
<feature type="transmembrane region" description="Helical" evidence="10">
    <location>
        <begin position="388"/>
        <end position="404"/>
    </location>
</feature>
<protein>
    <submittedName>
        <fullName evidence="13">ABC transporter ATP-binding protein</fullName>
    </submittedName>
</protein>
<dbReference type="InterPro" id="IPR039421">
    <property type="entry name" value="Type_1_exporter"/>
</dbReference>
<dbReference type="GO" id="GO:0015421">
    <property type="term" value="F:ABC-type oligopeptide transporter activity"/>
    <property type="evidence" value="ECO:0007669"/>
    <property type="project" value="TreeGrafter"/>
</dbReference>
<comment type="caution">
    <text evidence="13">The sequence shown here is derived from an EMBL/GenBank/DDBJ whole genome shotgun (WGS) entry which is preliminary data.</text>
</comment>
<dbReference type="PANTHER" id="PTHR43394">
    <property type="entry name" value="ATP-DEPENDENT PERMEASE MDL1, MITOCHONDRIAL"/>
    <property type="match status" value="1"/>
</dbReference>
<dbReference type="GO" id="GO:0005886">
    <property type="term" value="C:plasma membrane"/>
    <property type="evidence" value="ECO:0007669"/>
    <property type="project" value="UniProtKB-SubCell"/>
</dbReference>
<dbReference type="RefSeq" id="WP_134711134.1">
    <property type="nucleotide sequence ID" value="NZ_CP119081.1"/>
</dbReference>
<dbReference type="InterPro" id="IPR003439">
    <property type="entry name" value="ABC_transporter-like_ATP-bd"/>
</dbReference>
<dbReference type="InterPro" id="IPR011527">
    <property type="entry name" value="ABC1_TM_dom"/>
</dbReference>
<feature type="region of interest" description="Disordered" evidence="9">
    <location>
        <begin position="1"/>
        <end position="26"/>
    </location>
</feature>
<feature type="domain" description="ABC transporter" evidence="11">
    <location>
        <begin position="455"/>
        <end position="689"/>
    </location>
</feature>
<evidence type="ECO:0000256" key="4">
    <source>
        <dbReference type="ARBA" id="ARBA00022692"/>
    </source>
</evidence>
<dbReference type="PROSITE" id="PS00211">
    <property type="entry name" value="ABC_TRANSPORTER_1"/>
    <property type="match status" value="1"/>
</dbReference>
<dbReference type="SUPFAM" id="SSF52540">
    <property type="entry name" value="P-loop containing nucleoside triphosphate hydrolases"/>
    <property type="match status" value="1"/>
</dbReference>
<reference evidence="13 14" key="1">
    <citation type="submission" date="2019-01" db="EMBL/GenBank/DDBJ databases">
        <title>Draft Genome Sequences of Helcococcus ovis Strains Isolated from the Uterus and Vagina of Dairy Cows with Metritis.</title>
        <authorList>
            <person name="Cunha F."/>
            <person name="Jeon S.J."/>
            <person name="Kutzer P."/>
            <person name="Galvao K.N."/>
        </authorList>
    </citation>
    <scope>NUCLEOTIDE SEQUENCE [LARGE SCALE GENOMIC DNA]</scope>
    <source>
        <strain evidence="13 14">KG-37</strain>
    </source>
</reference>
<keyword evidence="5" id="KW-0547">Nucleotide-binding</keyword>
<dbReference type="InterPro" id="IPR003593">
    <property type="entry name" value="AAA+_ATPase"/>
</dbReference>
<comment type="subcellular location">
    <subcellularLocation>
        <location evidence="1">Cell membrane</location>
        <topology evidence="1">Multi-pass membrane protein</topology>
    </subcellularLocation>
</comment>
<evidence type="ECO:0000256" key="7">
    <source>
        <dbReference type="ARBA" id="ARBA00022989"/>
    </source>
</evidence>
<keyword evidence="14" id="KW-1185">Reference proteome</keyword>
<evidence type="ECO:0000313" key="14">
    <source>
        <dbReference type="Proteomes" id="UP000297454"/>
    </source>
</evidence>
<dbReference type="GO" id="GO:0005524">
    <property type="term" value="F:ATP binding"/>
    <property type="evidence" value="ECO:0007669"/>
    <property type="project" value="UniProtKB-KW"/>
</dbReference>
<feature type="transmembrane region" description="Helical" evidence="10">
    <location>
        <begin position="359"/>
        <end position="382"/>
    </location>
</feature>
<dbReference type="PROSITE" id="PS50893">
    <property type="entry name" value="ABC_TRANSPORTER_2"/>
    <property type="match status" value="1"/>
</dbReference>
<dbReference type="FunFam" id="3.40.50.300:FF:000218">
    <property type="entry name" value="Multidrug ABC transporter ATP-binding protein"/>
    <property type="match status" value="1"/>
</dbReference>
<dbReference type="EMBL" id="SCFR01000009">
    <property type="protein sequence ID" value="TFF66547.1"/>
    <property type="molecule type" value="Genomic_DNA"/>
</dbReference>
<organism evidence="13 14">
    <name type="scientific">Helcococcus ovis</name>
    <dbReference type="NCBI Taxonomy" id="72026"/>
    <lineage>
        <taxon>Bacteria</taxon>
        <taxon>Bacillati</taxon>
        <taxon>Bacillota</taxon>
        <taxon>Tissierellia</taxon>
        <taxon>Tissierellales</taxon>
        <taxon>Peptoniphilaceae</taxon>
        <taxon>Helcococcus</taxon>
    </lineage>
</organism>
<dbReference type="OrthoDB" id="9762778at2"/>
<evidence type="ECO:0000259" key="11">
    <source>
        <dbReference type="PROSITE" id="PS50893"/>
    </source>
</evidence>
<evidence type="ECO:0000313" key="13">
    <source>
        <dbReference type="EMBL" id="TFF66547.1"/>
    </source>
</evidence>
<dbReference type="CDD" id="cd18547">
    <property type="entry name" value="ABC_6TM_Tm288_like"/>
    <property type="match status" value="1"/>
</dbReference>
<keyword evidence="8 10" id="KW-0472">Membrane</keyword>
<gene>
    <name evidence="13" type="ORF">EQF91_03590</name>
</gene>
<dbReference type="PROSITE" id="PS50929">
    <property type="entry name" value="ABC_TM1F"/>
    <property type="match status" value="1"/>
</dbReference>
<keyword evidence="4 10" id="KW-0812">Transmembrane</keyword>
<evidence type="ECO:0000256" key="8">
    <source>
        <dbReference type="ARBA" id="ARBA00023136"/>
    </source>
</evidence>
<dbReference type="Gene3D" id="3.40.50.300">
    <property type="entry name" value="P-loop containing nucleotide triphosphate hydrolases"/>
    <property type="match status" value="1"/>
</dbReference>
<sequence>MSQSNSKTNTSSQRHRGGRGQELAENPKNFGKAIKRMLKEIKGQKIFLLISIILALFSSIITIYSPTKLSELTDEITKSIKIDNNKFAEIAKKVSENLKIDSQKSIYIDGVEVSSNDQIKYLELMKNLNKEAKDKNIKKDSPKDQQKSILAFYKKLPNSIRGIVEPKLNLNVIWNIAKILLLIYIVSAILSYIQAIIVSEVTNNFSRDLRKSVGNKINKLPLNFFDTHQVGDILSRITNDVDTISTSLNQSLGQMATSITLILGSVVMMFYTNWILALVAILSSLAGFAMMGIILSKSQKYFNDRQIELGKLNGHIEEVFSGLNIVKAYNAGEETLNKFNELNYKLYDSNLKSKFLSSLMYPIMTFVGNLGFVSVSIVGAVLAKNGTITFGVIIAFITYVKLFTNPLTGIAQSVSSLQSSAASSERVFEFLDESEMDDESSKTSILNPNEVKGKIEFRDVVFKYPSNEKPTIKSFSAVAYPGQKIAIVGPTGAGKSTMVNLLMKFYDITDGEILIDDVPIKNIKRENIHQLFTMILQDTWLFKGTIRENIVYNMPNVTQEELDSLTEFIGLKHFINTLPEKYETEIRDNDSVSAGQRQLLTIARGMMKNSPFLILDEATSNVDTRTEELIQIAMDKLMTGKTSFIIAHRLSTIVNADLILVMNEGNIIEQGTHEELLTQNGFYADLYNSQFSL</sequence>
<feature type="domain" description="ABC transmembrane type-1" evidence="12">
    <location>
        <begin position="49"/>
        <end position="419"/>
    </location>
</feature>
<dbReference type="Gene3D" id="1.20.1560.10">
    <property type="entry name" value="ABC transporter type 1, transmembrane domain"/>
    <property type="match status" value="1"/>
</dbReference>
<dbReference type="InterPro" id="IPR027417">
    <property type="entry name" value="P-loop_NTPase"/>
</dbReference>
<feature type="transmembrane region" description="Helical" evidence="10">
    <location>
        <begin position="46"/>
        <end position="64"/>
    </location>
</feature>
<evidence type="ECO:0000259" key="12">
    <source>
        <dbReference type="PROSITE" id="PS50929"/>
    </source>
</evidence>
<dbReference type="SUPFAM" id="SSF90123">
    <property type="entry name" value="ABC transporter transmembrane region"/>
    <property type="match status" value="1"/>
</dbReference>